<evidence type="ECO:0000313" key="3">
    <source>
        <dbReference type="Proteomes" id="UP000019275"/>
    </source>
</evidence>
<dbReference type="RefSeq" id="WP_034643415.1">
    <property type="nucleotide sequence ID" value="NZ_ARZX01000002.1"/>
</dbReference>
<dbReference type="InterPro" id="IPR034660">
    <property type="entry name" value="DinB/YfiT-like"/>
</dbReference>
<proteinExistence type="predicted"/>
<evidence type="ECO:0000313" key="2">
    <source>
        <dbReference type="EMBL" id="EWH14621.1"/>
    </source>
</evidence>
<dbReference type="EMBL" id="ARZX01000002">
    <property type="protein sequence ID" value="EWH14621.1"/>
    <property type="molecule type" value="Genomic_DNA"/>
</dbReference>
<gene>
    <name evidence="2" type="ORF">KLA_02297</name>
</gene>
<sequence length="171" mass="19154">MKATELTLQDYNAYYKGYIDLVGDVSLLAALQNGKKKFKDLIAVIPDSKLDFSYATGKWTVAEVLVHIIDTERIFQYRALRFSRLDATPLPGFEQDDYVPTSNANSRNRKSLLQEFLDVRAATISLFASLTQEQLKFIGTASNSPMSTAAAGFVACGHLEHHSKIILERYL</sequence>
<protein>
    <recommendedName>
        <fullName evidence="1">DinB-like domain-containing protein</fullName>
    </recommendedName>
</protein>
<feature type="domain" description="DinB-like" evidence="1">
    <location>
        <begin position="36"/>
        <end position="164"/>
    </location>
</feature>
<dbReference type="Gene3D" id="1.20.120.450">
    <property type="entry name" value="dinb family like domain"/>
    <property type="match status" value="1"/>
</dbReference>
<comment type="caution">
    <text evidence="2">The sequence shown here is derived from an EMBL/GenBank/DDBJ whole genome shotgun (WGS) entry which is preliminary data.</text>
</comment>
<organism evidence="2 3">
    <name type="scientific">Cellulophaga geojensis KL-A</name>
    <dbReference type="NCBI Taxonomy" id="1328323"/>
    <lineage>
        <taxon>Bacteria</taxon>
        <taxon>Pseudomonadati</taxon>
        <taxon>Bacteroidota</taxon>
        <taxon>Flavobacteriia</taxon>
        <taxon>Flavobacteriales</taxon>
        <taxon>Flavobacteriaceae</taxon>
        <taxon>Cellulophaga</taxon>
    </lineage>
</organism>
<accession>A0ABN0RS43</accession>
<dbReference type="InterPro" id="IPR024775">
    <property type="entry name" value="DinB-like"/>
</dbReference>
<name>A0ABN0RS43_9FLAO</name>
<dbReference type="Proteomes" id="UP000019275">
    <property type="component" value="Unassembled WGS sequence"/>
</dbReference>
<reference evidence="2 3" key="1">
    <citation type="journal article" date="2014" name="Genome Announc.">
        <title>Draft Genome Sequence of the Carrageenan-Degrading Bacterium Cellulophaga sp. Strain KL-A, Isolated from Decaying Marine Algae.</title>
        <authorList>
            <person name="Shan D."/>
            <person name="Ying J."/>
            <person name="Li X."/>
            <person name="Gao Z."/>
            <person name="Wei G."/>
            <person name="Shao Z."/>
        </authorList>
    </citation>
    <scope>NUCLEOTIDE SEQUENCE [LARGE SCALE GENOMIC DNA]</scope>
    <source>
        <strain evidence="2 3">KL-A</strain>
    </source>
</reference>
<keyword evidence="3" id="KW-1185">Reference proteome</keyword>
<evidence type="ECO:0000259" key="1">
    <source>
        <dbReference type="Pfam" id="PF12867"/>
    </source>
</evidence>
<dbReference type="SUPFAM" id="SSF109854">
    <property type="entry name" value="DinB/YfiT-like putative metalloenzymes"/>
    <property type="match status" value="1"/>
</dbReference>
<dbReference type="Pfam" id="PF12867">
    <property type="entry name" value="DinB_2"/>
    <property type="match status" value="1"/>
</dbReference>